<comment type="caution">
    <text evidence="6">The sequence shown here is derived from an EMBL/GenBank/DDBJ whole genome shotgun (WGS) entry which is preliminary data.</text>
</comment>
<dbReference type="AlphaFoldDB" id="A0A8B6HS92"/>
<dbReference type="PROSITE" id="PS51720">
    <property type="entry name" value="G_AIG1"/>
    <property type="match status" value="1"/>
</dbReference>
<protein>
    <recommendedName>
        <fullName evidence="5">AIG1-type G domain-containing protein</fullName>
    </recommendedName>
</protein>
<name>A0A8B6HS92_MYTGA</name>
<keyword evidence="3" id="KW-0342">GTP-binding</keyword>
<feature type="domain" description="AIG1-type G" evidence="5">
    <location>
        <begin position="1"/>
        <end position="210"/>
    </location>
</feature>
<reference evidence="6" key="1">
    <citation type="submission" date="2018-11" db="EMBL/GenBank/DDBJ databases">
        <authorList>
            <person name="Alioto T."/>
            <person name="Alioto T."/>
        </authorList>
    </citation>
    <scope>NUCLEOTIDE SEQUENCE</scope>
</reference>
<accession>A0A8B6HS92</accession>
<dbReference type="InterPro" id="IPR006703">
    <property type="entry name" value="G_AIG1"/>
</dbReference>
<sequence length="246" mass="27684">MNSLRLVLIGKTGSGKSKTGNTILNGEKHFPSSAQGSSLTDVCKLRDATVFGKPVSIVDTPGLLDTSNEEIEVLSEITRCIYMSAPGPHAIILVVPVGRFTAEDVYTVEKFVKHFGENLFSLVDDIKRENGNTFYTNDDYVKAEKQVKEEVRIEEERLINVLELEKKRIQNEIDKAADEKARKQIQDKMDAFEREMEIKMRDSNIRKDVQEKTGEGFDKFSKISSILSTIASIGLEGLKMYSKLKK</sequence>
<feature type="coiled-coil region" evidence="4">
    <location>
        <begin position="152"/>
        <end position="202"/>
    </location>
</feature>
<gene>
    <name evidence="6" type="ORF">MGAL_10B091923</name>
</gene>
<evidence type="ECO:0000256" key="2">
    <source>
        <dbReference type="ARBA" id="ARBA00022741"/>
    </source>
</evidence>
<evidence type="ECO:0000259" key="5">
    <source>
        <dbReference type="PROSITE" id="PS51720"/>
    </source>
</evidence>
<dbReference type="PANTHER" id="PTHR10903">
    <property type="entry name" value="GTPASE, IMAP FAMILY MEMBER-RELATED"/>
    <property type="match status" value="1"/>
</dbReference>
<dbReference type="Pfam" id="PF04548">
    <property type="entry name" value="AIG1"/>
    <property type="match status" value="1"/>
</dbReference>
<organism evidence="6 7">
    <name type="scientific">Mytilus galloprovincialis</name>
    <name type="common">Mediterranean mussel</name>
    <dbReference type="NCBI Taxonomy" id="29158"/>
    <lineage>
        <taxon>Eukaryota</taxon>
        <taxon>Metazoa</taxon>
        <taxon>Spiralia</taxon>
        <taxon>Lophotrochozoa</taxon>
        <taxon>Mollusca</taxon>
        <taxon>Bivalvia</taxon>
        <taxon>Autobranchia</taxon>
        <taxon>Pteriomorphia</taxon>
        <taxon>Mytilida</taxon>
        <taxon>Mytiloidea</taxon>
        <taxon>Mytilidae</taxon>
        <taxon>Mytilinae</taxon>
        <taxon>Mytilus</taxon>
    </lineage>
</organism>
<keyword evidence="7" id="KW-1185">Reference proteome</keyword>
<evidence type="ECO:0000256" key="4">
    <source>
        <dbReference type="SAM" id="Coils"/>
    </source>
</evidence>
<evidence type="ECO:0000313" key="7">
    <source>
        <dbReference type="Proteomes" id="UP000596742"/>
    </source>
</evidence>
<dbReference type="EMBL" id="UYJE01010552">
    <property type="protein sequence ID" value="VDI84259.1"/>
    <property type="molecule type" value="Genomic_DNA"/>
</dbReference>
<evidence type="ECO:0000256" key="1">
    <source>
        <dbReference type="ARBA" id="ARBA00008535"/>
    </source>
</evidence>
<proteinExistence type="inferred from homology"/>
<dbReference type="Proteomes" id="UP000596742">
    <property type="component" value="Unassembled WGS sequence"/>
</dbReference>
<keyword evidence="4" id="KW-0175">Coiled coil</keyword>
<dbReference type="InterPro" id="IPR045058">
    <property type="entry name" value="GIMA/IAN/Toc"/>
</dbReference>
<evidence type="ECO:0000256" key="3">
    <source>
        <dbReference type="ARBA" id="ARBA00023134"/>
    </source>
</evidence>
<dbReference type="InterPro" id="IPR027417">
    <property type="entry name" value="P-loop_NTPase"/>
</dbReference>
<dbReference type="PANTHER" id="PTHR10903:SF184">
    <property type="entry name" value="GTP-BINDING PROTEIN A"/>
    <property type="match status" value="1"/>
</dbReference>
<keyword evidence="2" id="KW-0547">Nucleotide-binding</keyword>
<evidence type="ECO:0000313" key="6">
    <source>
        <dbReference type="EMBL" id="VDI84259.1"/>
    </source>
</evidence>
<dbReference type="OrthoDB" id="8954335at2759"/>
<dbReference type="Gene3D" id="3.40.50.300">
    <property type="entry name" value="P-loop containing nucleotide triphosphate hydrolases"/>
    <property type="match status" value="1"/>
</dbReference>
<dbReference type="SUPFAM" id="SSF52540">
    <property type="entry name" value="P-loop containing nucleoside triphosphate hydrolases"/>
    <property type="match status" value="1"/>
</dbReference>
<dbReference type="GO" id="GO:0005525">
    <property type="term" value="F:GTP binding"/>
    <property type="evidence" value="ECO:0007669"/>
    <property type="project" value="UniProtKB-KW"/>
</dbReference>
<comment type="similarity">
    <text evidence="1">Belongs to the TRAFAC class TrmE-Era-EngA-EngB-Septin-like GTPase superfamily. AIG1/Toc34/Toc159-like paraseptin GTPase family. IAN subfamily.</text>
</comment>